<dbReference type="Gene3D" id="3.40.50.12780">
    <property type="entry name" value="N-terminal domain of ligase-like"/>
    <property type="match status" value="1"/>
</dbReference>
<dbReference type="InterPro" id="IPR042099">
    <property type="entry name" value="ANL_N_sf"/>
</dbReference>
<sequence length="346" mass="39234">MAYKALDCITSSDIAALGVPSDVADRLYDNLTQIIRTYGPATPQTWQHISKHLLNPDLPFSLHQMMYYGCYRDFGPDPPAWLPDADSAKLTNVGQLLERRGKEFLGSKYKDPISSFSDFQEFSVSNPEDFWKTVLDELSVSFSVPPQCILRDNPSAESHLSHPGGQWLPGAYVNPAKNCLRLNGKRTLDDIMVIWRDEGDDEMPVNKMTLKELWTEVWLVAHALGTLGFEKGSCDCNRYANGCQFCAKAIFTQDLIVRGDKRLPLYSRVVDAQSPMAIVIPTRGSFSMKLRDGDISWHDFLEKVKNLKEVEFVAVERPVRSIHKYPFLFWNHRGTKGNSMDPCNTF</sequence>
<evidence type="ECO:0000313" key="2">
    <source>
        <dbReference type="Proteomes" id="UP000325577"/>
    </source>
</evidence>
<keyword evidence="2" id="KW-1185">Reference proteome</keyword>
<name>A0A5J5BKH9_9ASTE</name>
<gene>
    <name evidence="1" type="ORF">F0562_023537</name>
</gene>
<dbReference type="OrthoDB" id="952963at2759"/>
<evidence type="ECO:0000313" key="1">
    <source>
        <dbReference type="EMBL" id="KAA8542327.1"/>
    </source>
</evidence>
<proteinExistence type="predicted"/>
<dbReference type="SUPFAM" id="SSF56801">
    <property type="entry name" value="Acetyl-CoA synthetase-like"/>
    <property type="match status" value="1"/>
</dbReference>
<protein>
    <recommendedName>
        <fullName evidence="3">Acetyl-coenzyme A synthetase N-terminal domain-containing protein</fullName>
    </recommendedName>
</protein>
<evidence type="ECO:0008006" key="3">
    <source>
        <dbReference type="Google" id="ProtNLM"/>
    </source>
</evidence>
<reference evidence="1 2" key="1">
    <citation type="submission" date="2019-09" db="EMBL/GenBank/DDBJ databases">
        <title>A chromosome-level genome assembly of the Chinese tupelo Nyssa sinensis.</title>
        <authorList>
            <person name="Yang X."/>
            <person name="Kang M."/>
            <person name="Yang Y."/>
            <person name="Xiong H."/>
            <person name="Wang M."/>
            <person name="Zhang Z."/>
            <person name="Wang Z."/>
            <person name="Wu H."/>
            <person name="Ma T."/>
            <person name="Liu J."/>
            <person name="Xi Z."/>
        </authorList>
    </citation>
    <scope>NUCLEOTIDE SEQUENCE [LARGE SCALE GENOMIC DNA]</scope>
    <source>
        <strain evidence="1">J267</strain>
        <tissue evidence="1">Leaf</tissue>
    </source>
</reference>
<dbReference type="EMBL" id="CM018035">
    <property type="protein sequence ID" value="KAA8542327.1"/>
    <property type="molecule type" value="Genomic_DNA"/>
</dbReference>
<dbReference type="AlphaFoldDB" id="A0A5J5BKH9"/>
<accession>A0A5J5BKH9</accession>
<dbReference type="PANTHER" id="PTHR44378:SF2">
    <property type="entry name" value="ACYL-ACTIVATING ENZYME 17, PEROXISOMAL-RELATED"/>
    <property type="match status" value="1"/>
</dbReference>
<organism evidence="1 2">
    <name type="scientific">Nyssa sinensis</name>
    <dbReference type="NCBI Taxonomy" id="561372"/>
    <lineage>
        <taxon>Eukaryota</taxon>
        <taxon>Viridiplantae</taxon>
        <taxon>Streptophyta</taxon>
        <taxon>Embryophyta</taxon>
        <taxon>Tracheophyta</taxon>
        <taxon>Spermatophyta</taxon>
        <taxon>Magnoliopsida</taxon>
        <taxon>eudicotyledons</taxon>
        <taxon>Gunneridae</taxon>
        <taxon>Pentapetalae</taxon>
        <taxon>asterids</taxon>
        <taxon>Cornales</taxon>
        <taxon>Nyssaceae</taxon>
        <taxon>Nyssa</taxon>
    </lineage>
</organism>
<dbReference type="Proteomes" id="UP000325577">
    <property type="component" value="Linkage Group LG12"/>
</dbReference>
<dbReference type="PANTHER" id="PTHR44378">
    <property type="entry name" value="ACYL-ACTIVATING ENZYME 17, PEROXISOMAL-RELATED"/>
    <property type="match status" value="1"/>
</dbReference>